<name>A0A513ZZ48_9CAUD</name>
<keyword evidence="2" id="KW-1185">Reference proteome</keyword>
<dbReference type="Pfam" id="PF23793">
    <property type="entry name" value="LysC"/>
    <property type="match status" value="1"/>
</dbReference>
<gene>
    <name evidence="1" type="ORF">LAh1_16</name>
</gene>
<dbReference type="InterPro" id="IPR058979">
    <property type="entry name" value="LysC-like"/>
</dbReference>
<dbReference type="EMBL" id="MK838107">
    <property type="protein sequence ID" value="QDH46272.1"/>
    <property type="molecule type" value="Genomic_DNA"/>
</dbReference>
<dbReference type="Proteomes" id="UP000316756">
    <property type="component" value="Segment"/>
</dbReference>
<proteinExistence type="predicted"/>
<sequence>MEKLLKVQSGLKLAMGPVVLSLCLLMLLTSCASVQRPPVHIPEALRAHVPAPAVPDGLSYSQMAGYAVRALGALEEANKRNATVLVIVDEYNKK</sequence>
<reference evidence="1 2" key="1">
    <citation type="submission" date="2019-04" db="EMBL/GenBank/DDBJ databases">
        <title>Novel bacteriophages capable of disrupting biofilms from clinical strains of Aeromonas hydrophila with intrinsic antibiotic resistance.</title>
        <authorList>
            <person name="Kabwe M."/>
            <person name="Brown T.L."/>
            <person name="Speirs L."/>
            <person name="Ku H."/>
            <person name="Leach M."/>
            <person name="Chan H.T."/>
            <person name="Petrovski S."/>
            <person name="Lock P."/>
            <person name="Tucci J."/>
        </authorList>
    </citation>
    <scope>NUCLEOTIDE SEQUENCE [LARGE SCALE GENOMIC DNA]</scope>
</reference>
<evidence type="ECO:0008006" key="3">
    <source>
        <dbReference type="Google" id="ProtNLM"/>
    </source>
</evidence>
<evidence type="ECO:0000313" key="1">
    <source>
        <dbReference type="EMBL" id="QDH46272.1"/>
    </source>
</evidence>
<accession>A0A513ZZ48</accession>
<evidence type="ECO:0000313" key="2">
    <source>
        <dbReference type="Proteomes" id="UP000316756"/>
    </source>
</evidence>
<dbReference type="PROSITE" id="PS51257">
    <property type="entry name" value="PROKAR_LIPOPROTEIN"/>
    <property type="match status" value="1"/>
</dbReference>
<organism evidence="1 2">
    <name type="scientific">Aeromonas phage LAh1</name>
    <dbReference type="NCBI Taxonomy" id="2591024"/>
    <lineage>
        <taxon>Viruses</taxon>
        <taxon>Duplodnaviria</taxon>
        <taxon>Heunggongvirae</taxon>
        <taxon>Uroviricota</taxon>
        <taxon>Caudoviricetes</taxon>
        <taxon>Autographivirales</taxon>
        <taxon>Autonotataviridae</taxon>
        <taxon>Melnykvirinae</taxon>
        <taxon>Ahphunavirus</taxon>
        <taxon>Ahphunavirus LAh1</taxon>
    </lineage>
</organism>
<protein>
    <recommendedName>
        <fullName evidence="3">Lipoprotein</fullName>
    </recommendedName>
</protein>